<gene>
    <name evidence="6" type="ORF">NEF87_002042</name>
</gene>
<dbReference type="Gene3D" id="3.30.565.10">
    <property type="entry name" value="Histidine kinase-like ATPase, C-terminal domain"/>
    <property type="match status" value="1"/>
</dbReference>
<feature type="transmembrane region" description="Helical" evidence="2">
    <location>
        <begin position="47"/>
        <end position="73"/>
    </location>
</feature>
<dbReference type="SUPFAM" id="SSF52172">
    <property type="entry name" value="CheY-like"/>
    <property type="match status" value="1"/>
</dbReference>
<dbReference type="CDD" id="cd17546">
    <property type="entry name" value="REC_hyHK_CKI1_RcsC-like"/>
    <property type="match status" value="1"/>
</dbReference>
<dbReference type="InterPro" id="IPR036097">
    <property type="entry name" value="HisK_dim/P_sf"/>
</dbReference>
<feature type="domain" description="Response regulatory" evidence="4">
    <location>
        <begin position="788"/>
        <end position="908"/>
    </location>
</feature>
<dbReference type="SUPFAM" id="SSF47384">
    <property type="entry name" value="Homodimeric domain of signal transducing histidine kinase"/>
    <property type="match status" value="1"/>
</dbReference>
<dbReference type="CDD" id="cd00082">
    <property type="entry name" value="HisKA"/>
    <property type="match status" value="1"/>
</dbReference>
<dbReference type="Pfam" id="PF00072">
    <property type="entry name" value="Response_reg"/>
    <property type="match status" value="1"/>
</dbReference>
<sequence>MAMIELVHIYLIIPKLIELILFLIAISTVSHQFQDTKWVERPLTHKLLVYGLIGWVVFISLDLFIFLFAGISFNAYTPFGVYTGYDFDYPSLFIANILRDVCGFGLLVLLICYFIIPFNLSYGEKWTTEKITQNKGMLILFLFFSIILILGENLSAIISEKGIVLDATWGEISGASIFLFIILYMISSIRFAVILNSSSSNFITGSYKHQIKFLQLGIFCIGFGFLFLFIMGMFKLAFPSFFESDIIRFLIHLIGHSFWIASPIFIIIGIRFPIEELNPEDDDFKRIGMHKLREFIDNSFLGFLIFKDLNIIYANPKLSELFGYSKETIENWKMSEFFDQIHINDKNRVKEFFSNLQPDHMLKNFITYQINTNQNKSKWVQQAVNVFNLKNVQIIQSVIIDITEQKQLALLIEESEKKFQKLFLNTNDMIVQLDCNGLIVETNPAVLDILGYAKYELIGHDIAEIIAPSDRKRLIEQWNIAIEQERIELIDELDLIKKNGMKITVENNFTFNYVNGNLTFVNSITRDITGRKEIEKQRMNTQKLESIALLAGGIAHDYNNILASILGNINLLQLQSNLTADAEVLLHDLESATMHASSLTNQLLTFSKGGTPILSPTSIYDVIQDSASFVLSGSNCNWKFTSTYEPIPQVNIDTNQISRVLNNIFINAVQAMPDGGTINLSIEKLVQKNEGLELACGEYLVLSISDTGMGIPLELQNRLFEPYFTTKEKGSGLGLATCYSILKKHGGLITFTSKIHQGTTFFLYLPIIDAKMDNNDKNDLHSFIPKANILIMDDNKDIQRVLNRMLTKLDMNFDIVDNGYEAIAKFQEKMSENGKYDLLIMDLTVPGSMGGREAMEEIYRLDPTVKAIVSSGFSEDVTLANYKEHHFLDILPKPYSLQKLREILSKILNKETNDHNRAQNS</sequence>
<keyword evidence="1" id="KW-0597">Phosphoprotein</keyword>
<dbReference type="CDD" id="cd00130">
    <property type="entry name" value="PAS"/>
    <property type="match status" value="2"/>
</dbReference>
<dbReference type="InterPro" id="IPR011006">
    <property type="entry name" value="CheY-like_superfamily"/>
</dbReference>
<dbReference type="InterPro" id="IPR036890">
    <property type="entry name" value="HATPase_C_sf"/>
</dbReference>
<dbReference type="Pfam" id="PF13426">
    <property type="entry name" value="PAS_9"/>
    <property type="match status" value="2"/>
</dbReference>
<feature type="transmembrane region" description="Helical" evidence="2">
    <location>
        <begin position="137"/>
        <end position="157"/>
    </location>
</feature>
<evidence type="ECO:0000256" key="2">
    <source>
        <dbReference type="SAM" id="Phobius"/>
    </source>
</evidence>
<evidence type="ECO:0000259" key="4">
    <source>
        <dbReference type="PROSITE" id="PS50110"/>
    </source>
</evidence>
<dbReference type="InterPro" id="IPR035965">
    <property type="entry name" value="PAS-like_dom_sf"/>
</dbReference>
<dbReference type="Gene3D" id="3.30.450.20">
    <property type="entry name" value="PAS domain"/>
    <property type="match status" value="2"/>
</dbReference>
<dbReference type="InterPro" id="IPR005467">
    <property type="entry name" value="His_kinase_dom"/>
</dbReference>
<feature type="transmembrane region" description="Helical" evidence="2">
    <location>
        <begin position="216"/>
        <end position="238"/>
    </location>
</feature>
<feature type="domain" description="PAS" evidence="5">
    <location>
        <begin position="311"/>
        <end position="360"/>
    </location>
</feature>
<dbReference type="Gene3D" id="3.40.50.2300">
    <property type="match status" value="1"/>
</dbReference>
<organism evidence="6 7">
    <name type="scientific">Candidatus Lokiarchaeum ossiferum</name>
    <dbReference type="NCBI Taxonomy" id="2951803"/>
    <lineage>
        <taxon>Archaea</taxon>
        <taxon>Promethearchaeati</taxon>
        <taxon>Promethearchaeota</taxon>
        <taxon>Promethearchaeia</taxon>
        <taxon>Promethearchaeales</taxon>
        <taxon>Promethearchaeaceae</taxon>
        <taxon>Candidatus Lokiarchaeum</taxon>
    </lineage>
</organism>
<dbReference type="SMART" id="SM00091">
    <property type="entry name" value="PAS"/>
    <property type="match status" value="2"/>
</dbReference>
<evidence type="ECO:0000259" key="5">
    <source>
        <dbReference type="PROSITE" id="PS50112"/>
    </source>
</evidence>
<dbReference type="InterPro" id="IPR003661">
    <property type="entry name" value="HisK_dim/P_dom"/>
</dbReference>
<dbReference type="PROSITE" id="PS50109">
    <property type="entry name" value="HIS_KIN"/>
    <property type="match status" value="1"/>
</dbReference>
<feature type="transmembrane region" description="Helical" evidence="2">
    <location>
        <begin position="6"/>
        <end position="26"/>
    </location>
</feature>
<dbReference type="PRINTS" id="PR00344">
    <property type="entry name" value="BCTRLSENSOR"/>
</dbReference>
<dbReference type="PROSITE" id="PS50112">
    <property type="entry name" value="PAS"/>
    <property type="match status" value="2"/>
</dbReference>
<feature type="domain" description="PAS" evidence="5">
    <location>
        <begin position="415"/>
        <end position="485"/>
    </location>
</feature>
<dbReference type="InterPro" id="IPR001789">
    <property type="entry name" value="Sig_transdc_resp-reg_receiver"/>
</dbReference>
<dbReference type="NCBIfam" id="TIGR00229">
    <property type="entry name" value="sensory_box"/>
    <property type="match status" value="2"/>
</dbReference>
<keyword evidence="2" id="KW-0472">Membrane</keyword>
<feature type="transmembrane region" description="Helical" evidence="2">
    <location>
        <begin position="93"/>
        <end position="116"/>
    </location>
</feature>
<dbReference type="EC" id="2.7.-.-" evidence="6"/>
<feature type="domain" description="Histidine kinase" evidence="3">
    <location>
        <begin position="553"/>
        <end position="769"/>
    </location>
</feature>
<dbReference type="SMART" id="SM00388">
    <property type="entry name" value="HisKA"/>
    <property type="match status" value="1"/>
</dbReference>
<keyword evidence="2" id="KW-1133">Transmembrane helix</keyword>
<dbReference type="SUPFAM" id="SSF55785">
    <property type="entry name" value="PYP-like sensor domain (PAS domain)"/>
    <property type="match status" value="2"/>
</dbReference>
<evidence type="ECO:0000256" key="1">
    <source>
        <dbReference type="ARBA" id="ARBA00022553"/>
    </source>
</evidence>
<dbReference type="InterPro" id="IPR000014">
    <property type="entry name" value="PAS"/>
</dbReference>
<dbReference type="InterPro" id="IPR003594">
    <property type="entry name" value="HATPase_dom"/>
</dbReference>
<dbReference type="Pfam" id="PF00512">
    <property type="entry name" value="HisKA"/>
    <property type="match status" value="1"/>
</dbReference>
<name>A0ABY6HTT1_9ARCH</name>
<dbReference type="SMART" id="SM00387">
    <property type="entry name" value="HATPase_c"/>
    <property type="match status" value="1"/>
</dbReference>
<dbReference type="InterPro" id="IPR004358">
    <property type="entry name" value="Sig_transdc_His_kin-like_C"/>
</dbReference>
<dbReference type="Pfam" id="PF02518">
    <property type="entry name" value="HATPase_c"/>
    <property type="match status" value="1"/>
</dbReference>
<keyword evidence="7" id="KW-1185">Reference proteome</keyword>
<feature type="transmembrane region" description="Helical" evidence="2">
    <location>
        <begin position="177"/>
        <end position="195"/>
    </location>
</feature>
<proteinExistence type="predicted"/>
<dbReference type="Gene3D" id="1.10.287.130">
    <property type="match status" value="1"/>
</dbReference>
<dbReference type="PROSITE" id="PS50110">
    <property type="entry name" value="RESPONSE_REGULATORY"/>
    <property type="match status" value="1"/>
</dbReference>
<dbReference type="PANTHER" id="PTHR43065">
    <property type="entry name" value="SENSOR HISTIDINE KINASE"/>
    <property type="match status" value="1"/>
</dbReference>
<reference evidence="6" key="1">
    <citation type="submission" date="2022-09" db="EMBL/GenBank/DDBJ databases">
        <title>Actin cytoskeleton and complex cell architecture in an #Asgard archaeon.</title>
        <authorList>
            <person name="Ponce Toledo R.I."/>
            <person name="Schleper C."/>
            <person name="Rodrigues Oliveira T."/>
            <person name="Wollweber F."/>
            <person name="Xu J."/>
            <person name="Rittmann S."/>
            <person name="Klingl A."/>
            <person name="Pilhofer M."/>
        </authorList>
    </citation>
    <scope>NUCLEOTIDE SEQUENCE</scope>
    <source>
        <strain evidence="6">B-35</strain>
    </source>
</reference>
<protein>
    <submittedName>
        <fullName evidence="6">Adaptive-response sensory-kinase SasA</fullName>
        <ecNumber evidence="6">2.7.-.-</ecNumber>
    </submittedName>
</protein>
<dbReference type="SUPFAM" id="SSF55874">
    <property type="entry name" value="ATPase domain of HSP90 chaperone/DNA topoisomerase II/histidine kinase"/>
    <property type="match status" value="1"/>
</dbReference>
<keyword evidence="6" id="KW-0808">Transferase</keyword>
<dbReference type="Proteomes" id="UP001208689">
    <property type="component" value="Chromosome"/>
</dbReference>
<evidence type="ECO:0000313" key="6">
    <source>
        <dbReference type="EMBL" id="UYP45757.1"/>
    </source>
</evidence>
<keyword evidence="2" id="KW-0812">Transmembrane</keyword>
<dbReference type="SMART" id="SM00448">
    <property type="entry name" value="REC"/>
    <property type="match status" value="1"/>
</dbReference>
<dbReference type="PANTHER" id="PTHR43065:SF42">
    <property type="entry name" value="TWO-COMPONENT SENSOR PPRA"/>
    <property type="match status" value="1"/>
</dbReference>
<accession>A0ABY6HTT1</accession>
<dbReference type="EMBL" id="CP104013">
    <property type="protein sequence ID" value="UYP45757.1"/>
    <property type="molecule type" value="Genomic_DNA"/>
</dbReference>
<evidence type="ECO:0000313" key="7">
    <source>
        <dbReference type="Proteomes" id="UP001208689"/>
    </source>
</evidence>
<evidence type="ECO:0000259" key="3">
    <source>
        <dbReference type="PROSITE" id="PS50109"/>
    </source>
</evidence>
<dbReference type="GO" id="GO:0016740">
    <property type="term" value="F:transferase activity"/>
    <property type="evidence" value="ECO:0007669"/>
    <property type="project" value="UniProtKB-KW"/>
</dbReference>